<evidence type="ECO:0000256" key="1">
    <source>
        <dbReference type="ARBA" id="ARBA00000085"/>
    </source>
</evidence>
<evidence type="ECO:0000259" key="8">
    <source>
        <dbReference type="PROSITE" id="PS50109"/>
    </source>
</evidence>
<evidence type="ECO:0000256" key="5">
    <source>
        <dbReference type="ARBA" id="ARBA00022777"/>
    </source>
</evidence>
<keyword evidence="7" id="KW-1133">Transmembrane helix</keyword>
<dbReference type="EC" id="2.7.13.3" evidence="2"/>
<keyword evidence="3" id="KW-0597">Phosphoprotein</keyword>
<feature type="domain" description="Histidine kinase" evidence="8">
    <location>
        <begin position="368"/>
        <end position="585"/>
    </location>
</feature>
<sequence length="591" mass="65424">MLKKYLPLFLIIAIAGTPELSSAQNHLVKSDLKQKLEKAKQNYIHGNYPEAIQGALFVLQSASKNNEIEISADAENLIGLVDLTQGQTAEALFYFNKAKATNQELGNQNHISANLINISMAHTDLKQLDSAIYYLKQSLQISRLQHFDDLFAMGNNHLADLYLRKGYDTTAETIFKSVINNKKYQNNWENSFAYTGLAKIRFKQHQYKIAATYADLAYQLAVLAHAKWDAAQSLQLSHQAYSILGNYKTAYQRLLTYKEISDSLFNAGKDKQINKLELLSKTAENRNLRNSVLLLSQQKKIDRLIAISAALILLTVVLLTFLIYKRVKHKNQLLVKDIDARAAQNAIIEATNLKLQHLNGEKDRLLSIISHDLRSPFAALQGTLMLFKGNDLSPQELSGLIEELSAQVGKTSFMLDSLLTWAANQLGGVSTNPIAINLPDKVDKVISFFHATAKAKGIRMIHQLKELPLVRADADQLRIMVQNLLSNALKFTPAGGEITVHYTLQCESVVLNITDTGVGISADVLENILKGNEDHVSTYGTANEKGIGLGLQLVRDFAVKNNLILSGSSDPGKGTTFSLTFNKAELCAANS</sequence>
<dbReference type="PRINTS" id="PR00344">
    <property type="entry name" value="BCTRLSENSOR"/>
</dbReference>
<dbReference type="SUPFAM" id="SSF48452">
    <property type="entry name" value="TPR-like"/>
    <property type="match status" value="1"/>
</dbReference>
<dbReference type="AlphaFoldDB" id="A0A9X1X1Z8"/>
<keyword evidence="5 9" id="KW-0418">Kinase</keyword>
<proteinExistence type="predicted"/>
<evidence type="ECO:0000256" key="7">
    <source>
        <dbReference type="SAM" id="Phobius"/>
    </source>
</evidence>
<dbReference type="EMBL" id="JALJEJ010000003">
    <property type="protein sequence ID" value="MCJ8209772.1"/>
    <property type="molecule type" value="Genomic_DNA"/>
</dbReference>
<dbReference type="GO" id="GO:0005886">
    <property type="term" value="C:plasma membrane"/>
    <property type="evidence" value="ECO:0007669"/>
    <property type="project" value="TreeGrafter"/>
</dbReference>
<evidence type="ECO:0000256" key="3">
    <source>
        <dbReference type="ARBA" id="ARBA00022553"/>
    </source>
</evidence>
<evidence type="ECO:0000256" key="2">
    <source>
        <dbReference type="ARBA" id="ARBA00012438"/>
    </source>
</evidence>
<dbReference type="PANTHER" id="PTHR45453:SF1">
    <property type="entry name" value="PHOSPHATE REGULON SENSOR PROTEIN PHOR"/>
    <property type="match status" value="1"/>
</dbReference>
<dbReference type="GO" id="GO:0004721">
    <property type="term" value="F:phosphoprotein phosphatase activity"/>
    <property type="evidence" value="ECO:0007669"/>
    <property type="project" value="TreeGrafter"/>
</dbReference>
<dbReference type="Gene3D" id="3.30.565.10">
    <property type="entry name" value="Histidine kinase-like ATPase, C-terminal domain"/>
    <property type="match status" value="1"/>
</dbReference>
<dbReference type="SMART" id="SM00388">
    <property type="entry name" value="HisKA"/>
    <property type="match status" value="1"/>
</dbReference>
<dbReference type="GO" id="GO:0016036">
    <property type="term" value="P:cellular response to phosphate starvation"/>
    <property type="evidence" value="ECO:0007669"/>
    <property type="project" value="TreeGrafter"/>
</dbReference>
<dbReference type="SMART" id="SM00387">
    <property type="entry name" value="HATPase_c"/>
    <property type="match status" value="1"/>
</dbReference>
<dbReference type="Pfam" id="PF02518">
    <property type="entry name" value="HATPase_c"/>
    <property type="match status" value="1"/>
</dbReference>
<keyword evidence="10" id="KW-1185">Reference proteome</keyword>
<dbReference type="InterPro" id="IPR050351">
    <property type="entry name" value="BphY/WalK/GraS-like"/>
</dbReference>
<name>A0A9X1X1Z8_9SPHI</name>
<dbReference type="Proteomes" id="UP001139450">
    <property type="component" value="Unassembled WGS sequence"/>
</dbReference>
<dbReference type="InterPro" id="IPR003594">
    <property type="entry name" value="HATPase_dom"/>
</dbReference>
<keyword evidence="4" id="KW-0808">Transferase</keyword>
<dbReference type="GO" id="GO:0000155">
    <property type="term" value="F:phosphorelay sensor kinase activity"/>
    <property type="evidence" value="ECO:0007669"/>
    <property type="project" value="InterPro"/>
</dbReference>
<accession>A0A9X1X1Z8</accession>
<dbReference type="InterPro" id="IPR011990">
    <property type="entry name" value="TPR-like_helical_dom_sf"/>
</dbReference>
<comment type="caution">
    <text evidence="9">The sequence shown here is derived from an EMBL/GenBank/DDBJ whole genome shotgun (WGS) entry which is preliminary data.</text>
</comment>
<feature type="transmembrane region" description="Helical" evidence="7">
    <location>
        <begin position="304"/>
        <end position="324"/>
    </location>
</feature>
<dbReference type="RefSeq" id="WP_245129604.1">
    <property type="nucleotide sequence ID" value="NZ_JALJEJ010000003.1"/>
</dbReference>
<dbReference type="SUPFAM" id="SSF47384">
    <property type="entry name" value="Homodimeric domain of signal transducing histidine kinase"/>
    <property type="match status" value="1"/>
</dbReference>
<dbReference type="InterPro" id="IPR036097">
    <property type="entry name" value="HisK_dim/P_sf"/>
</dbReference>
<keyword evidence="6" id="KW-0902">Two-component regulatory system</keyword>
<dbReference type="CDD" id="cd00082">
    <property type="entry name" value="HisKA"/>
    <property type="match status" value="1"/>
</dbReference>
<evidence type="ECO:0000256" key="4">
    <source>
        <dbReference type="ARBA" id="ARBA00022679"/>
    </source>
</evidence>
<keyword evidence="7" id="KW-0472">Membrane</keyword>
<dbReference type="SUPFAM" id="SSF55874">
    <property type="entry name" value="ATPase domain of HSP90 chaperone/DNA topoisomerase II/histidine kinase"/>
    <property type="match status" value="1"/>
</dbReference>
<dbReference type="InterPro" id="IPR036890">
    <property type="entry name" value="HATPase_C_sf"/>
</dbReference>
<organism evidence="9 10">
    <name type="scientific">Mucilaginibacter straminoryzae</name>
    <dbReference type="NCBI Taxonomy" id="2932774"/>
    <lineage>
        <taxon>Bacteria</taxon>
        <taxon>Pseudomonadati</taxon>
        <taxon>Bacteroidota</taxon>
        <taxon>Sphingobacteriia</taxon>
        <taxon>Sphingobacteriales</taxon>
        <taxon>Sphingobacteriaceae</taxon>
        <taxon>Mucilaginibacter</taxon>
    </lineage>
</organism>
<gene>
    <name evidence="9" type="ORF">MUY27_08625</name>
</gene>
<dbReference type="Gene3D" id="1.10.287.130">
    <property type="match status" value="1"/>
</dbReference>
<dbReference type="InterPro" id="IPR003661">
    <property type="entry name" value="HisK_dim/P_dom"/>
</dbReference>
<dbReference type="PROSITE" id="PS50109">
    <property type="entry name" value="HIS_KIN"/>
    <property type="match status" value="1"/>
</dbReference>
<comment type="catalytic activity">
    <reaction evidence="1">
        <text>ATP + protein L-histidine = ADP + protein N-phospho-L-histidine.</text>
        <dbReference type="EC" id="2.7.13.3"/>
    </reaction>
</comment>
<evidence type="ECO:0000313" key="9">
    <source>
        <dbReference type="EMBL" id="MCJ8209772.1"/>
    </source>
</evidence>
<reference evidence="9" key="1">
    <citation type="submission" date="2022-04" db="EMBL/GenBank/DDBJ databases">
        <title>Mucilaginibacter sp. RS28 isolated from freshwater.</title>
        <authorList>
            <person name="Ko S.-R."/>
        </authorList>
    </citation>
    <scope>NUCLEOTIDE SEQUENCE</scope>
    <source>
        <strain evidence="9">RS28</strain>
    </source>
</reference>
<dbReference type="PANTHER" id="PTHR45453">
    <property type="entry name" value="PHOSPHATE REGULON SENSOR PROTEIN PHOR"/>
    <property type="match status" value="1"/>
</dbReference>
<evidence type="ECO:0000256" key="6">
    <source>
        <dbReference type="ARBA" id="ARBA00023012"/>
    </source>
</evidence>
<dbReference type="InterPro" id="IPR004358">
    <property type="entry name" value="Sig_transdc_His_kin-like_C"/>
</dbReference>
<keyword evidence="7" id="KW-0812">Transmembrane</keyword>
<dbReference type="Gene3D" id="1.25.40.10">
    <property type="entry name" value="Tetratricopeptide repeat domain"/>
    <property type="match status" value="1"/>
</dbReference>
<dbReference type="InterPro" id="IPR005467">
    <property type="entry name" value="His_kinase_dom"/>
</dbReference>
<protein>
    <recommendedName>
        <fullName evidence="2">histidine kinase</fullName>
        <ecNumber evidence="2">2.7.13.3</ecNumber>
    </recommendedName>
</protein>
<evidence type="ECO:0000313" key="10">
    <source>
        <dbReference type="Proteomes" id="UP001139450"/>
    </source>
</evidence>